<evidence type="ECO:0000256" key="2">
    <source>
        <dbReference type="ARBA" id="ARBA00022475"/>
    </source>
</evidence>
<keyword evidence="3 6" id="KW-0812">Transmembrane</keyword>
<evidence type="ECO:0000256" key="3">
    <source>
        <dbReference type="ARBA" id="ARBA00022692"/>
    </source>
</evidence>
<protein>
    <submittedName>
        <fullName evidence="7">Decaprenyl-phosphate phosphoribosyltransferase</fullName>
    </submittedName>
</protein>
<feature type="transmembrane region" description="Helical" evidence="6">
    <location>
        <begin position="78"/>
        <end position="100"/>
    </location>
</feature>
<evidence type="ECO:0000256" key="1">
    <source>
        <dbReference type="ARBA" id="ARBA00004141"/>
    </source>
</evidence>
<dbReference type="InterPro" id="IPR000537">
    <property type="entry name" value="UbiA_prenyltransferase"/>
</dbReference>
<evidence type="ECO:0000256" key="4">
    <source>
        <dbReference type="ARBA" id="ARBA00022989"/>
    </source>
</evidence>
<reference evidence="8" key="1">
    <citation type="journal article" date="2022" name="Int. J. Syst. Evol. Microbiol.">
        <title>Anaeromyxobacter oryzae sp. nov., Anaeromyxobacter diazotrophicus sp. nov. and Anaeromyxobacter paludicola sp. nov., isolated from paddy soils.</title>
        <authorList>
            <person name="Itoh H."/>
            <person name="Xu Z."/>
            <person name="Mise K."/>
            <person name="Masuda Y."/>
            <person name="Ushijima N."/>
            <person name="Hayakawa C."/>
            <person name="Shiratori Y."/>
            <person name="Senoo K."/>
        </authorList>
    </citation>
    <scope>NUCLEOTIDE SEQUENCE [LARGE SCALE GENOMIC DNA]</scope>
    <source>
        <strain evidence="8">Red630</strain>
    </source>
</reference>
<dbReference type="NCBIfam" id="NF008978">
    <property type="entry name" value="PRK12324.1-4"/>
    <property type="match status" value="1"/>
</dbReference>
<evidence type="ECO:0000256" key="5">
    <source>
        <dbReference type="ARBA" id="ARBA00023136"/>
    </source>
</evidence>
<accession>A0ABM7XCS0</accession>
<name>A0ABM7XCS0_9BACT</name>
<dbReference type="Proteomes" id="UP001162734">
    <property type="component" value="Chromosome"/>
</dbReference>
<comment type="subcellular location">
    <subcellularLocation>
        <location evidence="1">Membrane</location>
        <topology evidence="1">Multi-pass membrane protein</topology>
    </subcellularLocation>
</comment>
<feature type="transmembrane region" description="Helical" evidence="6">
    <location>
        <begin position="274"/>
        <end position="290"/>
    </location>
</feature>
<keyword evidence="2" id="KW-1003">Cell membrane</keyword>
<dbReference type="GO" id="GO:0016757">
    <property type="term" value="F:glycosyltransferase activity"/>
    <property type="evidence" value="ECO:0007669"/>
    <property type="project" value="UniProtKB-KW"/>
</dbReference>
<dbReference type="InterPro" id="IPR050475">
    <property type="entry name" value="Prenyltransferase_related"/>
</dbReference>
<keyword evidence="4 6" id="KW-1133">Transmembrane helix</keyword>
<dbReference type="NCBIfam" id="NF008977">
    <property type="entry name" value="PRK12324.1-2"/>
    <property type="match status" value="1"/>
</dbReference>
<dbReference type="InterPro" id="IPR044878">
    <property type="entry name" value="UbiA_sf"/>
</dbReference>
<proteinExistence type="predicted"/>
<dbReference type="EMBL" id="AP025592">
    <property type="protein sequence ID" value="BDG09660.1"/>
    <property type="molecule type" value="Genomic_DNA"/>
</dbReference>
<keyword evidence="7" id="KW-0328">Glycosyltransferase</keyword>
<dbReference type="Gene3D" id="1.10.357.140">
    <property type="entry name" value="UbiA prenyltransferase"/>
    <property type="match status" value="1"/>
</dbReference>
<dbReference type="CDD" id="cd13963">
    <property type="entry name" value="PT_UbiA_2"/>
    <property type="match status" value="1"/>
</dbReference>
<evidence type="ECO:0000313" key="7">
    <source>
        <dbReference type="EMBL" id="BDG09660.1"/>
    </source>
</evidence>
<dbReference type="Pfam" id="PF01040">
    <property type="entry name" value="UbiA"/>
    <property type="match status" value="1"/>
</dbReference>
<dbReference type="PANTHER" id="PTHR42723:SF1">
    <property type="entry name" value="CHLOROPHYLL SYNTHASE, CHLOROPLASTIC"/>
    <property type="match status" value="1"/>
</dbReference>
<keyword evidence="5 6" id="KW-0472">Membrane</keyword>
<keyword evidence="7" id="KW-0808">Transferase</keyword>
<sequence length="292" mass="31399">MTRPAALLAALRPRQWTKNLALLAPLLFAQRAGDPAAASRALLGFLAFCLAASAVYLGNDLADREADRLHPEKRLRPLASGAISARAAAVTGVALALLALALGFFLPARFLACVAGYFALQLAYNAGLKRLVIVDVFAIAAGFVLRVVAGAEAIDVPISNWLYLCTLLLALFLALAKRRAELSLLSADAARHRAILAEYSVPLVDQLVGVTSASAILAYALYTTAADTVQKFGTDRLKFTVPLVIFGLFRYLYLVARRGEGGHPERVLLHDRPTQVNLVLYVATVAWALYSR</sequence>
<feature type="transmembrane region" description="Helical" evidence="6">
    <location>
        <begin position="131"/>
        <end position="149"/>
    </location>
</feature>
<evidence type="ECO:0000313" key="8">
    <source>
        <dbReference type="Proteomes" id="UP001162734"/>
    </source>
</evidence>
<dbReference type="RefSeq" id="WP_248341935.1">
    <property type="nucleotide sequence ID" value="NZ_AP025592.1"/>
</dbReference>
<feature type="transmembrane region" description="Helical" evidence="6">
    <location>
        <begin position="161"/>
        <end position="176"/>
    </location>
</feature>
<feature type="transmembrane region" description="Helical" evidence="6">
    <location>
        <begin position="41"/>
        <end position="58"/>
    </location>
</feature>
<dbReference type="PANTHER" id="PTHR42723">
    <property type="entry name" value="CHLOROPHYLL SYNTHASE"/>
    <property type="match status" value="1"/>
</dbReference>
<evidence type="ECO:0000256" key="6">
    <source>
        <dbReference type="SAM" id="Phobius"/>
    </source>
</evidence>
<keyword evidence="8" id="KW-1185">Reference proteome</keyword>
<organism evidence="7 8">
    <name type="scientific">Anaeromyxobacter paludicola</name>
    <dbReference type="NCBI Taxonomy" id="2918171"/>
    <lineage>
        <taxon>Bacteria</taxon>
        <taxon>Pseudomonadati</taxon>
        <taxon>Myxococcota</taxon>
        <taxon>Myxococcia</taxon>
        <taxon>Myxococcales</taxon>
        <taxon>Cystobacterineae</taxon>
        <taxon>Anaeromyxobacteraceae</taxon>
        <taxon>Anaeromyxobacter</taxon>
    </lineage>
</organism>
<feature type="transmembrane region" description="Helical" evidence="6">
    <location>
        <begin position="237"/>
        <end position="254"/>
    </location>
</feature>
<gene>
    <name evidence="7" type="ORF">AMPC_27730</name>
</gene>